<accession>A0A932CR55</accession>
<comment type="caution">
    <text evidence="2">The sequence shown here is derived from an EMBL/GenBank/DDBJ whole genome shotgun (WGS) entry which is preliminary data.</text>
</comment>
<dbReference type="SUPFAM" id="SSF46689">
    <property type="entry name" value="Homeodomain-like"/>
    <property type="match status" value="1"/>
</dbReference>
<gene>
    <name evidence="2" type="ORF">HYY20_12170</name>
</gene>
<dbReference type="PRINTS" id="PR01590">
    <property type="entry name" value="HTHFIS"/>
</dbReference>
<dbReference type="GO" id="GO:0043565">
    <property type="term" value="F:sequence-specific DNA binding"/>
    <property type="evidence" value="ECO:0007669"/>
    <property type="project" value="InterPro"/>
</dbReference>
<dbReference type="AlphaFoldDB" id="A0A932CR55"/>
<dbReference type="InterPro" id="IPR009057">
    <property type="entry name" value="Homeodomain-like_sf"/>
</dbReference>
<evidence type="ECO:0000259" key="1">
    <source>
        <dbReference type="Pfam" id="PF02954"/>
    </source>
</evidence>
<evidence type="ECO:0000313" key="2">
    <source>
        <dbReference type="EMBL" id="MBI2877626.1"/>
    </source>
</evidence>
<feature type="domain" description="DNA binding HTH" evidence="1">
    <location>
        <begin position="47"/>
        <end position="87"/>
    </location>
</feature>
<sequence length="95" mass="10662">MQRVVILKGQGLVMPEDLPEKFQKKKGSVILPRIELPSEGVCLKSLVEAFEKELILQALEKAQGVRNRAAQLLGLNRTTLVEKIKKLQLQSTPEE</sequence>
<name>A0A932CR55_UNCTE</name>
<organism evidence="2 3">
    <name type="scientific">Tectimicrobiota bacterium</name>
    <dbReference type="NCBI Taxonomy" id="2528274"/>
    <lineage>
        <taxon>Bacteria</taxon>
        <taxon>Pseudomonadati</taxon>
        <taxon>Nitrospinota/Tectimicrobiota group</taxon>
        <taxon>Candidatus Tectimicrobiota</taxon>
    </lineage>
</organism>
<protein>
    <recommendedName>
        <fullName evidence="1">DNA binding HTH domain-containing protein</fullName>
    </recommendedName>
</protein>
<dbReference type="Gene3D" id="1.10.10.60">
    <property type="entry name" value="Homeodomain-like"/>
    <property type="match status" value="1"/>
</dbReference>
<dbReference type="EMBL" id="JACPRF010000372">
    <property type="protein sequence ID" value="MBI2877626.1"/>
    <property type="molecule type" value="Genomic_DNA"/>
</dbReference>
<proteinExistence type="predicted"/>
<dbReference type="Pfam" id="PF02954">
    <property type="entry name" value="HTH_8"/>
    <property type="match status" value="1"/>
</dbReference>
<evidence type="ECO:0000313" key="3">
    <source>
        <dbReference type="Proteomes" id="UP000769766"/>
    </source>
</evidence>
<dbReference type="InterPro" id="IPR002197">
    <property type="entry name" value="HTH_Fis"/>
</dbReference>
<dbReference type="Proteomes" id="UP000769766">
    <property type="component" value="Unassembled WGS sequence"/>
</dbReference>
<reference evidence="2" key="1">
    <citation type="submission" date="2020-07" db="EMBL/GenBank/DDBJ databases">
        <title>Huge and variable diversity of episymbiotic CPR bacteria and DPANN archaea in groundwater ecosystems.</title>
        <authorList>
            <person name="He C.Y."/>
            <person name="Keren R."/>
            <person name="Whittaker M."/>
            <person name="Farag I.F."/>
            <person name="Doudna J."/>
            <person name="Cate J.H.D."/>
            <person name="Banfield J.F."/>
        </authorList>
    </citation>
    <scope>NUCLEOTIDE SEQUENCE</scope>
    <source>
        <strain evidence="2">NC_groundwater_672_Ag_B-0.1um_62_36</strain>
    </source>
</reference>